<evidence type="ECO:0000256" key="2">
    <source>
        <dbReference type="SAM" id="MobiDB-lite"/>
    </source>
</evidence>
<evidence type="ECO:0000259" key="4">
    <source>
        <dbReference type="PROSITE" id="PS50102"/>
    </source>
</evidence>
<dbReference type="InterPro" id="IPR012677">
    <property type="entry name" value="Nucleotide-bd_a/b_plait_sf"/>
</dbReference>
<accession>A0A6G1GD34</accession>
<feature type="compositionally biased region" description="Low complexity" evidence="2">
    <location>
        <begin position="132"/>
        <end position="149"/>
    </location>
</feature>
<dbReference type="GO" id="GO:0003723">
    <property type="term" value="F:RNA binding"/>
    <property type="evidence" value="ECO:0007669"/>
    <property type="project" value="UniProtKB-UniRule"/>
</dbReference>
<evidence type="ECO:0000313" key="5">
    <source>
        <dbReference type="EMBL" id="KAF1815922.1"/>
    </source>
</evidence>
<dbReference type="PROSITE" id="PS50102">
    <property type="entry name" value="RRM"/>
    <property type="match status" value="1"/>
</dbReference>
<evidence type="ECO:0000313" key="7">
    <source>
        <dbReference type="RefSeq" id="XP_033537553.1"/>
    </source>
</evidence>
<dbReference type="InterPro" id="IPR000504">
    <property type="entry name" value="RRM_dom"/>
</dbReference>
<keyword evidence="3" id="KW-0472">Membrane</keyword>
<evidence type="ECO:0000313" key="6">
    <source>
        <dbReference type="Proteomes" id="UP000504638"/>
    </source>
</evidence>
<dbReference type="SUPFAM" id="SSF54928">
    <property type="entry name" value="RNA-binding domain, RBD"/>
    <property type="match status" value="1"/>
</dbReference>
<evidence type="ECO:0000256" key="1">
    <source>
        <dbReference type="PROSITE-ProRule" id="PRU00176"/>
    </source>
</evidence>
<reference evidence="7" key="3">
    <citation type="submission" date="2025-04" db="UniProtKB">
        <authorList>
            <consortium name="RefSeq"/>
        </authorList>
    </citation>
    <scope>IDENTIFICATION</scope>
    <source>
        <strain evidence="7">CBS 781.70</strain>
    </source>
</reference>
<keyword evidence="3" id="KW-1133">Transmembrane helix</keyword>
<evidence type="ECO:0000256" key="3">
    <source>
        <dbReference type="SAM" id="Phobius"/>
    </source>
</evidence>
<organism evidence="5">
    <name type="scientific">Eremomyces bilateralis CBS 781.70</name>
    <dbReference type="NCBI Taxonomy" id="1392243"/>
    <lineage>
        <taxon>Eukaryota</taxon>
        <taxon>Fungi</taxon>
        <taxon>Dikarya</taxon>
        <taxon>Ascomycota</taxon>
        <taxon>Pezizomycotina</taxon>
        <taxon>Dothideomycetes</taxon>
        <taxon>Dothideomycetes incertae sedis</taxon>
        <taxon>Eremomycetales</taxon>
        <taxon>Eremomycetaceae</taxon>
        <taxon>Eremomyces</taxon>
    </lineage>
</organism>
<reference evidence="5 7" key="1">
    <citation type="submission" date="2020-01" db="EMBL/GenBank/DDBJ databases">
        <authorList>
            <consortium name="DOE Joint Genome Institute"/>
            <person name="Haridas S."/>
            <person name="Albert R."/>
            <person name="Binder M."/>
            <person name="Bloem J."/>
            <person name="Labutti K."/>
            <person name="Salamov A."/>
            <person name="Andreopoulos B."/>
            <person name="Baker S.E."/>
            <person name="Barry K."/>
            <person name="Bills G."/>
            <person name="Bluhm B.H."/>
            <person name="Cannon C."/>
            <person name="Castanera R."/>
            <person name="Culley D.E."/>
            <person name="Daum C."/>
            <person name="Ezra D."/>
            <person name="Gonzalez J.B."/>
            <person name="Henrissat B."/>
            <person name="Kuo A."/>
            <person name="Liang C."/>
            <person name="Lipzen A."/>
            <person name="Lutzoni F."/>
            <person name="Magnuson J."/>
            <person name="Mondo S."/>
            <person name="Nolan M."/>
            <person name="Ohm R."/>
            <person name="Pangilinan J."/>
            <person name="Park H.-J."/>
            <person name="Ramirez L."/>
            <person name="Alfaro M."/>
            <person name="Sun H."/>
            <person name="Tritt A."/>
            <person name="Yoshinaga Y."/>
            <person name="Zwiers L.-H."/>
            <person name="Turgeon B.G."/>
            <person name="Goodwin S.B."/>
            <person name="Spatafora J.W."/>
            <person name="Crous P.W."/>
            <person name="Grigoriev I.V."/>
        </authorList>
    </citation>
    <scope>NUCLEOTIDE SEQUENCE</scope>
    <source>
        <strain evidence="5 7">CBS 781.70</strain>
    </source>
</reference>
<dbReference type="SMART" id="SM00360">
    <property type="entry name" value="RRM"/>
    <property type="match status" value="1"/>
</dbReference>
<dbReference type="Gene3D" id="3.30.70.330">
    <property type="match status" value="1"/>
</dbReference>
<dbReference type="GeneID" id="54414918"/>
<dbReference type="InterPro" id="IPR035979">
    <property type="entry name" value="RBD_domain_sf"/>
</dbReference>
<reference evidence="7" key="2">
    <citation type="submission" date="2020-04" db="EMBL/GenBank/DDBJ databases">
        <authorList>
            <consortium name="NCBI Genome Project"/>
        </authorList>
    </citation>
    <scope>NUCLEOTIDE SEQUENCE</scope>
    <source>
        <strain evidence="7">CBS 781.70</strain>
    </source>
</reference>
<dbReference type="FunFam" id="3.30.70.330:FF:000572">
    <property type="entry name" value="U1 small nuclear ribonucleoprotein A"/>
    <property type="match status" value="1"/>
</dbReference>
<feature type="compositionally biased region" description="Acidic residues" evidence="2">
    <location>
        <begin position="159"/>
        <end position="182"/>
    </location>
</feature>
<keyword evidence="1" id="KW-0694">RNA-binding</keyword>
<keyword evidence="6" id="KW-1185">Reference proteome</keyword>
<dbReference type="Proteomes" id="UP000504638">
    <property type="component" value="Unplaced"/>
</dbReference>
<dbReference type="Pfam" id="PF00076">
    <property type="entry name" value="RRM_1"/>
    <property type="match status" value="1"/>
</dbReference>
<dbReference type="AlphaFoldDB" id="A0A6G1GD34"/>
<dbReference type="EMBL" id="ML975151">
    <property type="protein sequence ID" value="KAF1815922.1"/>
    <property type="molecule type" value="Genomic_DNA"/>
</dbReference>
<feature type="region of interest" description="Disordered" evidence="2">
    <location>
        <begin position="127"/>
        <end position="182"/>
    </location>
</feature>
<protein>
    <submittedName>
        <fullName evidence="5 7">RNA-binding domain-containing protein</fullName>
    </submittedName>
</protein>
<feature type="transmembrane region" description="Helical" evidence="3">
    <location>
        <begin position="29"/>
        <end position="46"/>
    </location>
</feature>
<dbReference type="OrthoDB" id="277802at2759"/>
<sequence length="182" mass="19456">MSAQTIVPNQTLYCRNLPNKIQKQDLRRALYLLFSTYGSVLDVVALKTMKMRGQAHVVFKDIQSSTQAMRALQGMEFFGMELKISYAKSKSNTISKLDGTFNIPSTGPSGSTVPGAAAQPSIFTAPIGLPSAGTTTGGAAPAKEASPAAIGTKRPRDESEGEEDGDAPMEDEESEMEMSDED</sequence>
<gene>
    <name evidence="5 7" type="ORF">P152DRAFT_202121</name>
</gene>
<dbReference type="RefSeq" id="XP_033537553.1">
    <property type="nucleotide sequence ID" value="XM_033674348.1"/>
</dbReference>
<keyword evidence="3" id="KW-0812">Transmembrane</keyword>
<dbReference type="CDD" id="cd12246">
    <property type="entry name" value="RRM1_U1A_like"/>
    <property type="match status" value="1"/>
</dbReference>
<feature type="domain" description="RRM" evidence="4">
    <location>
        <begin position="10"/>
        <end position="89"/>
    </location>
</feature>
<name>A0A6G1GD34_9PEZI</name>
<proteinExistence type="predicted"/>